<dbReference type="PANTHER" id="PTHR43124">
    <property type="entry name" value="PURINE EFFLUX PUMP PBUE"/>
    <property type="match status" value="1"/>
</dbReference>
<sequence>MNINSAHNNPEQAPPLRWILALIVFTQWVAITDFMVLMPLAPNLAESLNISVQDTAWFSAGYAVASAISGLLLSSRLDQFRRLPALLTCLYLKAGLILCITMINSFDGFLIVRTLCGLLSAPVAALAMAIAIDLFPTAQRAKAMARIALGFPLAAIVGVPIGLELAYLINWKAAFLFNGMMMMLAALVWHRLWRSYNKQLTAKGDLDSNKRFHPLQTLTQQNLRRGALLTSLGIFSAFLFIPHFSAIFQYNFDYPRSGMSLLYLFGGIATIVITQAVGHVAKPNNMALLMLMTCITSIGLLIVAFISSLALPVALIFTLFMGLNGCRNVLLQIAVSVLPGANQRAGYFAVLGTVRNLSTGAAAVISGAILVETPSLQLANIESLVLLSACALMVLPWLMRNLVKPVLKLDQTGEPSQTAKSTIR</sequence>
<feature type="transmembrane region" description="Helical" evidence="6">
    <location>
        <begin position="147"/>
        <end position="169"/>
    </location>
</feature>
<comment type="caution">
    <text evidence="8">The sequence shown here is derived from an EMBL/GenBank/DDBJ whole genome shotgun (WGS) entry which is preliminary data.</text>
</comment>
<feature type="transmembrane region" description="Helical" evidence="6">
    <location>
        <begin position="260"/>
        <end position="281"/>
    </location>
</feature>
<feature type="transmembrane region" description="Helical" evidence="6">
    <location>
        <begin position="56"/>
        <end position="73"/>
    </location>
</feature>
<dbReference type="InterPro" id="IPR050189">
    <property type="entry name" value="MFS_Efflux_Transporters"/>
</dbReference>
<evidence type="ECO:0000313" key="9">
    <source>
        <dbReference type="Proteomes" id="UP000292554"/>
    </source>
</evidence>
<evidence type="ECO:0000256" key="6">
    <source>
        <dbReference type="SAM" id="Phobius"/>
    </source>
</evidence>
<feature type="transmembrane region" description="Helical" evidence="6">
    <location>
        <begin position="313"/>
        <end position="335"/>
    </location>
</feature>
<comment type="subcellular location">
    <subcellularLocation>
        <location evidence="1">Cell membrane</location>
        <topology evidence="1">Multi-pass membrane protein</topology>
    </subcellularLocation>
</comment>
<evidence type="ECO:0000259" key="7">
    <source>
        <dbReference type="PROSITE" id="PS50850"/>
    </source>
</evidence>
<keyword evidence="5 6" id="KW-0472">Membrane</keyword>
<evidence type="ECO:0000256" key="3">
    <source>
        <dbReference type="ARBA" id="ARBA00022692"/>
    </source>
</evidence>
<dbReference type="InterPro" id="IPR036259">
    <property type="entry name" value="MFS_trans_sf"/>
</dbReference>
<feature type="transmembrane region" description="Helical" evidence="6">
    <location>
        <begin position="288"/>
        <end position="307"/>
    </location>
</feature>
<dbReference type="Proteomes" id="UP000292554">
    <property type="component" value="Unassembled WGS sequence"/>
</dbReference>
<keyword evidence="9" id="KW-1185">Reference proteome</keyword>
<dbReference type="SUPFAM" id="SSF103473">
    <property type="entry name" value="MFS general substrate transporter"/>
    <property type="match status" value="1"/>
</dbReference>
<keyword evidence="4 6" id="KW-1133">Transmembrane helix</keyword>
<reference evidence="8 9" key="1">
    <citation type="submission" date="2019-02" db="EMBL/GenBank/DDBJ databases">
        <title>Corallincola luteus sp. nov., a marine bacterium isolated from surface sediment of Bohai Sea in China.</title>
        <authorList>
            <person name="Ren Q."/>
        </authorList>
    </citation>
    <scope>NUCLEOTIDE SEQUENCE [LARGE SCALE GENOMIC DNA]</scope>
    <source>
        <strain evidence="8 9">DASS28</strain>
    </source>
</reference>
<accession>A0ABY2ANR0</accession>
<evidence type="ECO:0000256" key="4">
    <source>
        <dbReference type="ARBA" id="ARBA00022989"/>
    </source>
</evidence>
<gene>
    <name evidence="8" type="ORF">EZV61_09130</name>
</gene>
<evidence type="ECO:0000256" key="1">
    <source>
        <dbReference type="ARBA" id="ARBA00004651"/>
    </source>
</evidence>
<protein>
    <submittedName>
        <fullName evidence="8">MFS transporter</fullName>
    </submittedName>
</protein>
<dbReference type="PANTHER" id="PTHR43124:SF3">
    <property type="entry name" value="CHLORAMPHENICOL EFFLUX PUMP RV0191"/>
    <property type="match status" value="1"/>
</dbReference>
<evidence type="ECO:0000313" key="8">
    <source>
        <dbReference type="EMBL" id="TCI03697.1"/>
    </source>
</evidence>
<evidence type="ECO:0000256" key="5">
    <source>
        <dbReference type="ARBA" id="ARBA00023136"/>
    </source>
</evidence>
<dbReference type="Gene3D" id="1.20.1250.20">
    <property type="entry name" value="MFS general substrate transporter like domains"/>
    <property type="match status" value="1"/>
</dbReference>
<dbReference type="InterPro" id="IPR011701">
    <property type="entry name" value="MFS"/>
</dbReference>
<organism evidence="8 9">
    <name type="scientific">Corallincola luteus</name>
    <dbReference type="NCBI Taxonomy" id="1775177"/>
    <lineage>
        <taxon>Bacteria</taxon>
        <taxon>Pseudomonadati</taxon>
        <taxon>Pseudomonadota</taxon>
        <taxon>Gammaproteobacteria</taxon>
        <taxon>Alteromonadales</taxon>
        <taxon>Psychromonadaceae</taxon>
        <taxon>Corallincola</taxon>
    </lineage>
</organism>
<keyword evidence="3 6" id="KW-0812">Transmembrane</keyword>
<feature type="domain" description="Major facilitator superfamily (MFS) profile" evidence="7">
    <location>
        <begin position="19"/>
        <end position="408"/>
    </location>
</feature>
<dbReference type="PROSITE" id="PS50850">
    <property type="entry name" value="MFS"/>
    <property type="match status" value="1"/>
</dbReference>
<feature type="transmembrane region" description="Helical" evidence="6">
    <location>
        <begin position="175"/>
        <end position="193"/>
    </location>
</feature>
<feature type="transmembrane region" description="Helical" evidence="6">
    <location>
        <begin position="377"/>
        <end position="398"/>
    </location>
</feature>
<feature type="transmembrane region" description="Helical" evidence="6">
    <location>
        <begin position="110"/>
        <end position="135"/>
    </location>
</feature>
<dbReference type="Pfam" id="PF07690">
    <property type="entry name" value="MFS_1"/>
    <property type="match status" value="1"/>
</dbReference>
<dbReference type="EMBL" id="SJXE01000003">
    <property type="protein sequence ID" value="TCI03697.1"/>
    <property type="molecule type" value="Genomic_DNA"/>
</dbReference>
<feature type="transmembrane region" description="Helical" evidence="6">
    <location>
        <begin position="18"/>
        <end position="36"/>
    </location>
</feature>
<dbReference type="InterPro" id="IPR020846">
    <property type="entry name" value="MFS_dom"/>
</dbReference>
<name>A0ABY2ANR0_9GAMM</name>
<feature type="transmembrane region" description="Helical" evidence="6">
    <location>
        <begin position="85"/>
        <end position="104"/>
    </location>
</feature>
<evidence type="ECO:0000256" key="2">
    <source>
        <dbReference type="ARBA" id="ARBA00022475"/>
    </source>
</evidence>
<keyword evidence="2" id="KW-1003">Cell membrane</keyword>
<feature type="transmembrane region" description="Helical" evidence="6">
    <location>
        <begin position="347"/>
        <end position="371"/>
    </location>
</feature>
<feature type="transmembrane region" description="Helical" evidence="6">
    <location>
        <begin position="227"/>
        <end position="248"/>
    </location>
</feature>
<dbReference type="RefSeq" id="WP_131415153.1">
    <property type="nucleotide sequence ID" value="NZ_SJXE01000003.1"/>
</dbReference>
<proteinExistence type="predicted"/>